<feature type="binding site" evidence="11">
    <location>
        <position position="44"/>
    </location>
    <ligand>
        <name>CTP</name>
        <dbReference type="ChEBI" id="CHEBI:37563"/>
    </ligand>
</feature>
<feature type="binding site" evidence="11">
    <location>
        <position position="174"/>
    </location>
    <ligand>
        <name>ATP</name>
        <dbReference type="ChEBI" id="CHEBI:30616"/>
    </ligand>
</feature>
<evidence type="ECO:0000256" key="6">
    <source>
        <dbReference type="ARBA" id="ARBA00022741"/>
    </source>
</evidence>
<evidence type="ECO:0000256" key="2">
    <source>
        <dbReference type="ARBA" id="ARBA00022679"/>
    </source>
</evidence>
<evidence type="ECO:0000313" key="15">
    <source>
        <dbReference type="EMBL" id="STD82918.1"/>
    </source>
</evidence>
<dbReference type="GO" id="GO:0042245">
    <property type="term" value="P:RNA repair"/>
    <property type="evidence" value="ECO:0007669"/>
    <property type="project" value="UniProtKB-KW"/>
</dbReference>
<dbReference type="Pfam" id="PF12627">
    <property type="entry name" value="PolyA_pol_RNAbd"/>
    <property type="match status" value="1"/>
</dbReference>
<dbReference type="GO" id="GO:0001680">
    <property type="term" value="P:tRNA 3'-terminal CCA addition"/>
    <property type="evidence" value="ECO:0007669"/>
    <property type="project" value="UniProtKB-UniRule"/>
</dbReference>
<dbReference type="PANTHER" id="PTHR46173">
    <property type="entry name" value="CCA TRNA NUCLEOTIDYLTRANSFERASE 1, MITOCHONDRIAL"/>
    <property type="match status" value="1"/>
</dbReference>
<keyword evidence="5 11" id="KW-0479">Metal-binding</keyword>
<dbReference type="Pfam" id="PF13735">
    <property type="entry name" value="tRNA_NucTran2_2"/>
    <property type="match status" value="1"/>
</dbReference>
<comment type="miscellaneous">
    <text evidence="11">A single active site specifically recognizes both ATP and CTP and is responsible for their addition.</text>
</comment>
<dbReference type="Pfam" id="PF01743">
    <property type="entry name" value="PolyA_pol"/>
    <property type="match status" value="1"/>
</dbReference>
<feature type="binding site" evidence="11">
    <location>
        <position position="171"/>
    </location>
    <ligand>
        <name>ATP</name>
        <dbReference type="ChEBI" id="CHEBI:30616"/>
    </ligand>
</feature>
<accession>A0A376H3F2</accession>
<dbReference type="InterPro" id="IPR032810">
    <property type="entry name" value="CCA-adding_enz_C"/>
</dbReference>
<evidence type="ECO:0000256" key="3">
    <source>
        <dbReference type="ARBA" id="ARBA00022694"/>
    </source>
</evidence>
<dbReference type="NCBIfam" id="NF009814">
    <property type="entry name" value="PRK13299.1"/>
    <property type="match status" value="1"/>
</dbReference>
<dbReference type="InterPro" id="IPR002646">
    <property type="entry name" value="PolA_pol_head_dom"/>
</dbReference>
<dbReference type="Gene3D" id="1.10.110.30">
    <property type="match status" value="1"/>
</dbReference>
<dbReference type="Gene3D" id="3.30.460.10">
    <property type="entry name" value="Beta Polymerase, domain 2"/>
    <property type="match status" value="1"/>
</dbReference>
<dbReference type="SUPFAM" id="SSF81891">
    <property type="entry name" value="Poly A polymerase C-terminal region-like"/>
    <property type="match status" value="1"/>
</dbReference>
<keyword evidence="6 11" id="KW-0547">Nucleotide-binding</keyword>
<dbReference type="HAMAP" id="MF_01263">
    <property type="entry name" value="CCA_bact_type3"/>
    <property type="match status" value="1"/>
</dbReference>
<feature type="binding site" evidence="11">
    <location>
        <position position="47"/>
    </location>
    <ligand>
        <name>CTP</name>
        <dbReference type="ChEBI" id="CHEBI:37563"/>
    </ligand>
</feature>
<protein>
    <recommendedName>
        <fullName evidence="11">CCA-adding enzyme</fullName>
        <ecNumber evidence="11">2.7.7.72</ecNumber>
    </recommendedName>
    <alternativeName>
        <fullName evidence="11">CCA tRNA nucleotidyltransferase</fullName>
    </alternativeName>
    <alternativeName>
        <fullName evidence="11">tRNA CCA-pyrophosphorylase</fullName>
    </alternativeName>
    <alternativeName>
        <fullName evidence="11">tRNA adenylyl-/cytidylyl- transferase</fullName>
    </alternativeName>
    <alternativeName>
        <fullName evidence="11">tRNA nucleotidyltransferase</fullName>
    </alternativeName>
    <alternativeName>
        <fullName evidence="11">tRNA-NT</fullName>
    </alternativeName>
</protein>
<keyword evidence="2 11" id="KW-0808">Transferase</keyword>
<dbReference type="GO" id="GO:0005524">
    <property type="term" value="F:ATP binding"/>
    <property type="evidence" value="ECO:0007669"/>
    <property type="project" value="UniProtKB-UniRule"/>
</dbReference>
<dbReference type="Gene3D" id="1.20.58.560">
    <property type="match status" value="1"/>
</dbReference>
<dbReference type="Gene3D" id="1.10.246.80">
    <property type="match status" value="1"/>
</dbReference>
<dbReference type="GO" id="GO:0160016">
    <property type="term" value="F:CCACCA tRNA nucleotidyltransferase activity"/>
    <property type="evidence" value="ECO:0007669"/>
    <property type="project" value="RHEA"/>
</dbReference>
<keyword evidence="8 11" id="KW-0067">ATP-binding</keyword>
<evidence type="ECO:0000256" key="8">
    <source>
        <dbReference type="ARBA" id="ARBA00022840"/>
    </source>
</evidence>
<comment type="subunit">
    <text evidence="11">Homodimer.</text>
</comment>
<comment type="similarity">
    <text evidence="11">Belongs to the tRNA nucleotidyltransferase/poly(A) polymerase family. Bacterial CCA-adding enzyme type 3 subfamily.</text>
</comment>
<evidence type="ECO:0000259" key="13">
    <source>
        <dbReference type="Pfam" id="PF12627"/>
    </source>
</evidence>
<feature type="domain" description="Poly A polymerase head" evidence="12">
    <location>
        <begin position="39"/>
        <end position="159"/>
    </location>
</feature>
<comment type="catalytic activity">
    <reaction evidence="11">
        <text>a tRNA precursor + 2 CTP + ATP = a tRNA with a 3' CCA end + 3 diphosphate</text>
        <dbReference type="Rhea" id="RHEA:14433"/>
        <dbReference type="Rhea" id="RHEA-COMP:10465"/>
        <dbReference type="Rhea" id="RHEA-COMP:10468"/>
        <dbReference type="ChEBI" id="CHEBI:30616"/>
        <dbReference type="ChEBI" id="CHEBI:33019"/>
        <dbReference type="ChEBI" id="CHEBI:37563"/>
        <dbReference type="ChEBI" id="CHEBI:74896"/>
        <dbReference type="ChEBI" id="CHEBI:83071"/>
        <dbReference type="EC" id="2.7.7.72"/>
    </reaction>
</comment>
<comment type="cofactor">
    <cofactor evidence="1 11">
        <name>Mg(2+)</name>
        <dbReference type="ChEBI" id="CHEBI:18420"/>
    </cofactor>
</comment>
<proteinExistence type="inferred from homology"/>
<comment type="function">
    <text evidence="11">Catalyzes the addition and repair of the essential 3'-terminal CCA sequence in tRNAs without using a nucleic acid template. Adds these three nucleotides in the order of C, C, and A to the tRNA nucleotide-73, using CTP and ATP as substrates and producing inorganic pyrophosphate. tRNA 3'-terminal CCA addition is required both for tRNA processing and repair. Also involved in tRNA surveillance by mediating tandem CCA addition to generate a CCACCA at the 3' terminus of unstable tRNAs. While stable tRNAs receive only 3'-terminal CCA, unstable tRNAs are marked with CCACCA and rapidly degraded.</text>
</comment>
<dbReference type="InterPro" id="IPR043519">
    <property type="entry name" value="NT_sf"/>
</dbReference>
<dbReference type="InterPro" id="IPR050264">
    <property type="entry name" value="Bact_CCA-adding_enz_type3_sf"/>
</dbReference>
<evidence type="ECO:0000259" key="14">
    <source>
        <dbReference type="Pfam" id="PF13735"/>
    </source>
</evidence>
<evidence type="ECO:0000256" key="10">
    <source>
        <dbReference type="ARBA" id="ARBA00022884"/>
    </source>
</evidence>
<dbReference type="Proteomes" id="UP000254807">
    <property type="component" value="Unassembled WGS sequence"/>
</dbReference>
<evidence type="ECO:0000313" key="16">
    <source>
        <dbReference type="Proteomes" id="UP000254807"/>
    </source>
</evidence>
<reference evidence="15 16" key="1">
    <citation type="submission" date="2018-06" db="EMBL/GenBank/DDBJ databases">
        <authorList>
            <consortium name="Pathogen Informatics"/>
            <person name="Doyle S."/>
        </authorList>
    </citation>
    <scope>NUCLEOTIDE SEQUENCE [LARGE SCALE GENOMIC DNA]</scope>
    <source>
        <strain evidence="15 16">NCTC12360</strain>
    </source>
</reference>
<dbReference type="PANTHER" id="PTHR46173:SF1">
    <property type="entry name" value="CCA TRNA NUCLEOTIDYLTRANSFERASE 1, MITOCHONDRIAL"/>
    <property type="match status" value="1"/>
</dbReference>
<feature type="binding site" evidence="11">
    <location>
        <position position="180"/>
    </location>
    <ligand>
        <name>CTP</name>
        <dbReference type="ChEBI" id="CHEBI:37563"/>
    </ligand>
</feature>
<feature type="binding site" evidence="11">
    <location>
        <position position="44"/>
    </location>
    <ligand>
        <name>ATP</name>
        <dbReference type="ChEBI" id="CHEBI:30616"/>
    </ligand>
</feature>
<dbReference type="InterPro" id="IPR032828">
    <property type="entry name" value="PolyA_RNA-bd"/>
</dbReference>
<dbReference type="GO" id="GO:0004810">
    <property type="term" value="F:CCA tRNA nucleotidyltransferase activity"/>
    <property type="evidence" value="ECO:0007669"/>
    <property type="project" value="UniProtKB-UniRule"/>
</dbReference>
<gene>
    <name evidence="11 15" type="primary">cca</name>
    <name evidence="15" type="ORF">NCTC12360_01358</name>
</gene>
<feature type="binding site" evidence="11">
    <location>
        <position position="177"/>
    </location>
    <ligand>
        <name>CTP</name>
        <dbReference type="ChEBI" id="CHEBI:37563"/>
    </ligand>
</feature>
<feature type="binding site" evidence="11">
    <location>
        <position position="177"/>
    </location>
    <ligand>
        <name>ATP</name>
        <dbReference type="ChEBI" id="CHEBI:30616"/>
    </ligand>
</feature>
<feature type="binding site" evidence="11">
    <location>
        <position position="174"/>
    </location>
    <ligand>
        <name>CTP</name>
        <dbReference type="ChEBI" id="CHEBI:37563"/>
    </ligand>
</feature>
<feature type="binding site" evidence="11">
    <location>
        <position position="180"/>
    </location>
    <ligand>
        <name>ATP</name>
        <dbReference type="ChEBI" id="CHEBI:30616"/>
    </ligand>
</feature>
<evidence type="ECO:0000256" key="1">
    <source>
        <dbReference type="ARBA" id="ARBA00001946"/>
    </source>
</evidence>
<feature type="binding site" evidence="11">
    <location>
        <position position="128"/>
    </location>
    <ligand>
        <name>CTP</name>
        <dbReference type="ChEBI" id="CHEBI:37563"/>
    </ligand>
</feature>
<name>A0A376H3F2_ENTGA</name>
<dbReference type="SUPFAM" id="SSF81301">
    <property type="entry name" value="Nucleotidyltransferase"/>
    <property type="match status" value="1"/>
</dbReference>
<evidence type="ECO:0000256" key="7">
    <source>
        <dbReference type="ARBA" id="ARBA00022800"/>
    </source>
</evidence>
<dbReference type="EC" id="2.7.7.72" evidence="11"/>
<keyword evidence="16" id="KW-1185">Reference proteome</keyword>
<keyword evidence="9 11" id="KW-0460">Magnesium</keyword>
<feature type="binding site" evidence="11">
    <location>
        <position position="59"/>
    </location>
    <ligand>
        <name>Mg(2+)</name>
        <dbReference type="ChEBI" id="CHEBI:18420"/>
    </ligand>
</feature>
<evidence type="ECO:0000256" key="5">
    <source>
        <dbReference type="ARBA" id="ARBA00022723"/>
    </source>
</evidence>
<keyword evidence="7 11" id="KW-0692">RNA repair</keyword>
<sequence>MRIALKEKMGKRMKLTKLPQEFEQAIPVLQRIEAAGFDAYFVGGSVRDTILGQPIHDVDIATSAFPAEIKELFPRTIDLGIEHGTVLVLWENEQYEITTFRTEEAYQDFRRPDKVAFVRSLAEDLKRRDFTINAFALKKDGEIIDLFDGLADLQQKILRAVGQPHERFHEDALRMMRGLRFVSQLGFALEPRTFEAIYDNHQLLAKISVERITIEFVKLLLGAHRNSALKAFVATECYLYCPGLKQAGEALLRMADLPERPLNNEASAWTLLIDQIGLSTAEVRPFLKQWKCSNELIRMVQSLFEGVLLRKAGPFSDEALYHLGSEAARLSEELMYYYGQEVDPSISQARYQALPIHSLKDLAINGRDLLSHFDQSGGPWMKEVLAAAEKAVIERRVANEEKALLAFAKTIVLNNP</sequence>
<dbReference type="GO" id="GO:0000049">
    <property type="term" value="F:tRNA binding"/>
    <property type="evidence" value="ECO:0007669"/>
    <property type="project" value="UniProtKB-UniRule"/>
</dbReference>
<evidence type="ECO:0000256" key="4">
    <source>
        <dbReference type="ARBA" id="ARBA00022695"/>
    </source>
</evidence>
<keyword evidence="3 11" id="KW-0819">tRNA processing</keyword>
<comment type="catalytic activity">
    <reaction evidence="11">
        <text>a tRNA with a 3' CCA end + 2 CTP + ATP = a tRNA with a 3' CCACCA end + 3 diphosphate</text>
        <dbReference type="Rhea" id="RHEA:76235"/>
        <dbReference type="Rhea" id="RHEA-COMP:10468"/>
        <dbReference type="Rhea" id="RHEA-COMP:18655"/>
        <dbReference type="ChEBI" id="CHEBI:30616"/>
        <dbReference type="ChEBI" id="CHEBI:33019"/>
        <dbReference type="ChEBI" id="CHEBI:37563"/>
        <dbReference type="ChEBI" id="CHEBI:83071"/>
        <dbReference type="ChEBI" id="CHEBI:195187"/>
    </reaction>
</comment>
<evidence type="ECO:0000256" key="9">
    <source>
        <dbReference type="ARBA" id="ARBA00022842"/>
    </source>
</evidence>
<keyword evidence="4 11" id="KW-0548">Nucleotidyltransferase</keyword>
<dbReference type="GO" id="GO:0000287">
    <property type="term" value="F:magnesium ion binding"/>
    <property type="evidence" value="ECO:0007669"/>
    <property type="project" value="UniProtKB-UniRule"/>
</dbReference>
<dbReference type="CDD" id="cd05398">
    <property type="entry name" value="NT_ClassII-CCAase"/>
    <property type="match status" value="1"/>
</dbReference>
<keyword evidence="10 11" id="KW-0694">RNA-binding</keyword>
<evidence type="ECO:0000259" key="12">
    <source>
        <dbReference type="Pfam" id="PF01743"/>
    </source>
</evidence>
<feature type="binding site" evidence="11">
    <location>
        <position position="47"/>
    </location>
    <ligand>
        <name>ATP</name>
        <dbReference type="ChEBI" id="CHEBI:30616"/>
    </ligand>
</feature>
<dbReference type="InterPro" id="IPR023068">
    <property type="entry name" value="CCA-adding_enz_firmicutes"/>
</dbReference>
<feature type="binding site" evidence="11">
    <location>
        <position position="171"/>
    </location>
    <ligand>
        <name>CTP</name>
        <dbReference type="ChEBI" id="CHEBI:37563"/>
    </ligand>
</feature>
<feature type="binding site" evidence="11">
    <location>
        <position position="128"/>
    </location>
    <ligand>
        <name>ATP</name>
        <dbReference type="ChEBI" id="CHEBI:30616"/>
    </ligand>
</feature>
<organism evidence="15 16">
    <name type="scientific">Enterococcus gallinarum</name>
    <dbReference type="NCBI Taxonomy" id="1353"/>
    <lineage>
        <taxon>Bacteria</taxon>
        <taxon>Bacillati</taxon>
        <taxon>Bacillota</taxon>
        <taxon>Bacilli</taxon>
        <taxon>Lactobacillales</taxon>
        <taxon>Enterococcaceae</taxon>
        <taxon>Enterococcus</taxon>
    </lineage>
</organism>
<feature type="domain" description="tRNA nucleotidyltransferase/poly(A) polymerase RNA and SrmB- binding" evidence="13">
    <location>
        <begin position="186"/>
        <end position="238"/>
    </location>
</feature>
<feature type="binding site" evidence="11">
    <location>
        <position position="57"/>
    </location>
    <ligand>
        <name>Mg(2+)</name>
        <dbReference type="ChEBI" id="CHEBI:18420"/>
    </ligand>
</feature>
<dbReference type="EMBL" id="UFYW01000001">
    <property type="protein sequence ID" value="STD82918.1"/>
    <property type="molecule type" value="Genomic_DNA"/>
</dbReference>
<evidence type="ECO:0000256" key="11">
    <source>
        <dbReference type="HAMAP-Rule" id="MF_01263"/>
    </source>
</evidence>
<feature type="domain" description="CCA-adding enzyme C-terminal" evidence="14">
    <location>
        <begin position="262"/>
        <end position="408"/>
    </location>
</feature>
<dbReference type="AlphaFoldDB" id="A0A376H3F2"/>